<dbReference type="InterPro" id="IPR011330">
    <property type="entry name" value="Glyco_hydro/deAcase_b/a-brl"/>
</dbReference>
<dbReference type="InterPro" id="IPR011013">
    <property type="entry name" value="Gal_mutarotase_sf_dom"/>
</dbReference>
<sequence>MKKFKIALFMLMLLHIATERVLSQIPMQKNRHVKDSIVNTPVKEIIVVFKTHFDIGYTHRVKDIVQYYRTDMIDRAIKTMNASQSVPAAQQFKWTCPGWVMSKVMEPWPGQTAERRKQLDEAFTQGRFITHAMPFTIETDVCEPEVITRGLGFASRLTRQYKLPLPQSAKVTDMPSHSGELATVLGNAGVKFLHIGCNWPSGFVQTPGLFWWEGPDGSRVLTFYSNIYGTATGLGWPHEWGNGEHFVGHGLLPPADWPYKVWPAIFVTLDNSGPPKEQDVKALFDEAQKKMPGVRIHVGTMDDFARIILAEHPKLPVVKKEMPDTWVHGVMCDPGGAKLSRESVPLLATDEVLNTQLKIWGLPAATIADSVAKAYELMALYAEHTWGGSASVDQYGEAFKKLPPSKYADLEASWDDKTGYIRDASEISRRLEQENLAQLAKSVKCAANSVIVYNPLSWQRSGMITVNGQPLMVTNIPAGGYTTVVVPEKHGTTSLPGNVIENQYYKITFDANSGTISSLIDKHSGHDWAAGISGCQTGQYCNERFTYEQTAEFTAAYQQHRAWKMFGEKGDWLHPGIEKRGMISEKEVPYRMASPAGGKISIQVAGPQQTAWLEMPADTARHLPASRLTVSLMDGQPYIDLEMTILNKAKDNWPEADWLALPFNIKAPVFNVYRPLGVMDPANGILKGANKHLYSVGTGVTLTDANGSGIAVCPIDHPLVSLDTPGCWKFSLDFVPKKPVVYINLYNNQWNTNYRYWYPGTWSSRVRIWTFDSHTQKDEKMTVPALEARYPLQVVAPENSNNRLPAEQSGVSLSRKGVLVTAFGEDPDGNKGTLLRLWEMTGTSGEITISLPGHQHFTKAKPVTLRGETSGKVIAIVNGKFRYALKGFGPASFIIE</sequence>
<dbReference type="GO" id="GO:0030246">
    <property type="term" value="F:carbohydrate binding"/>
    <property type="evidence" value="ECO:0007669"/>
    <property type="project" value="InterPro"/>
</dbReference>
<evidence type="ECO:0000259" key="1">
    <source>
        <dbReference type="Pfam" id="PF01074"/>
    </source>
</evidence>
<dbReference type="RefSeq" id="WP_168740511.1">
    <property type="nucleotide sequence ID" value="NZ_JABAHZ010000004.1"/>
</dbReference>
<dbReference type="GO" id="GO:0004559">
    <property type="term" value="F:alpha-mannosidase activity"/>
    <property type="evidence" value="ECO:0007669"/>
    <property type="project" value="InterPro"/>
</dbReference>
<reference evidence="2 3" key="1">
    <citation type="submission" date="2020-04" db="EMBL/GenBank/DDBJ databases">
        <authorList>
            <person name="Yin C."/>
        </authorList>
    </citation>
    <scope>NUCLEOTIDE SEQUENCE [LARGE SCALE GENOMIC DNA]</scope>
    <source>
        <strain evidence="2 3">Ak56</strain>
    </source>
</reference>
<dbReference type="GO" id="GO:0006013">
    <property type="term" value="P:mannose metabolic process"/>
    <property type="evidence" value="ECO:0007669"/>
    <property type="project" value="InterPro"/>
</dbReference>
<comment type="caution">
    <text evidence="2">The sequence shown here is derived from an EMBL/GenBank/DDBJ whole genome shotgun (WGS) entry which is preliminary data.</text>
</comment>
<dbReference type="InterPro" id="IPR027291">
    <property type="entry name" value="Glyco_hydro_38_N_sf"/>
</dbReference>
<evidence type="ECO:0000313" key="2">
    <source>
        <dbReference type="EMBL" id="NLR80878.1"/>
    </source>
</evidence>
<accession>A0A847SS77</accession>
<proteinExistence type="predicted"/>
<dbReference type="SUPFAM" id="SSF74650">
    <property type="entry name" value="Galactose mutarotase-like"/>
    <property type="match status" value="1"/>
</dbReference>
<keyword evidence="3" id="KW-1185">Reference proteome</keyword>
<dbReference type="Proteomes" id="UP000552864">
    <property type="component" value="Unassembled WGS sequence"/>
</dbReference>
<dbReference type="PANTHER" id="PTHR46017:SF1">
    <property type="entry name" value="ALPHA-MANNOSIDASE 2C1"/>
    <property type="match status" value="1"/>
</dbReference>
<dbReference type="GO" id="GO:0009313">
    <property type="term" value="P:oligosaccharide catabolic process"/>
    <property type="evidence" value="ECO:0007669"/>
    <property type="project" value="TreeGrafter"/>
</dbReference>
<dbReference type="Pfam" id="PF01074">
    <property type="entry name" value="Glyco_hydro_38N"/>
    <property type="match status" value="1"/>
</dbReference>
<organism evidence="2 3">
    <name type="scientific">Chitinophaga eiseniae</name>
    <dbReference type="NCBI Taxonomy" id="634771"/>
    <lineage>
        <taxon>Bacteria</taxon>
        <taxon>Pseudomonadati</taxon>
        <taxon>Bacteroidota</taxon>
        <taxon>Chitinophagia</taxon>
        <taxon>Chitinophagales</taxon>
        <taxon>Chitinophagaceae</taxon>
        <taxon>Chitinophaga</taxon>
    </lineage>
</organism>
<dbReference type="SUPFAM" id="SSF88713">
    <property type="entry name" value="Glycoside hydrolase/deacetylase"/>
    <property type="match status" value="1"/>
</dbReference>
<dbReference type="Gene3D" id="3.20.110.10">
    <property type="entry name" value="Glycoside hydrolase 38, N terminal domain"/>
    <property type="match status" value="1"/>
</dbReference>
<dbReference type="PANTHER" id="PTHR46017">
    <property type="entry name" value="ALPHA-MANNOSIDASE 2C1"/>
    <property type="match status" value="1"/>
</dbReference>
<gene>
    <name evidence="2" type="ORF">HGH91_19765</name>
</gene>
<protein>
    <recommendedName>
        <fullName evidence="1">Glycoside hydrolase family 38 N-terminal domain-containing protein</fullName>
    </recommendedName>
</protein>
<name>A0A847SS77_9BACT</name>
<dbReference type="Gene3D" id="2.70.98.30">
    <property type="entry name" value="Golgi alpha-mannosidase II, domain 4"/>
    <property type="match status" value="1"/>
</dbReference>
<dbReference type="AlphaFoldDB" id="A0A847SS77"/>
<dbReference type="EMBL" id="JABAHZ010000004">
    <property type="protein sequence ID" value="NLR80878.1"/>
    <property type="molecule type" value="Genomic_DNA"/>
</dbReference>
<dbReference type="InterPro" id="IPR000602">
    <property type="entry name" value="Glyco_hydro_38_N"/>
</dbReference>
<feature type="domain" description="Glycoside hydrolase family 38 N-terminal" evidence="1">
    <location>
        <begin position="45"/>
        <end position="229"/>
    </location>
</feature>
<evidence type="ECO:0000313" key="3">
    <source>
        <dbReference type="Proteomes" id="UP000552864"/>
    </source>
</evidence>